<dbReference type="AlphaFoldDB" id="F2UEI9"/>
<reference evidence="2" key="1">
    <citation type="submission" date="2009-08" db="EMBL/GenBank/DDBJ databases">
        <title>Annotation of Salpingoeca rosetta.</title>
        <authorList>
            <consortium name="The Broad Institute Genome Sequencing Platform"/>
            <person name="Russ C."/>
            <person name="Cuomo C."/>
            <person name="Burger G."/>
            <person name="Gray M.W."/>
            <person name="Holland P.W.H."/>
            <person name="King N."/>
            <person name="Lang F.B.F."/>
            <person name="Roger A.J."/>
            <person name="Ruiz-Trillo I."/>
            <person name="Young S.K."/>
            <person name="Zeng Q."/>
            <person name="Gargeya S."/>
            <person name="Alvarado L."/>
            <person name="Berlin A."/>
            <person name="Chapman S.B."/>
            <person name="Chen Z."/>
            <person name="Freedman E."/>
            <person name="Gellesch M."/>
            <person name="Goldberg J."/>
            <person name="Griggs A."/>
            <person name="Gujja S."/>
            <person name="Heilman E."/>
            <person name="Heiman D."/>
            <person name="Howarth C."/>
            <person name="Mehta T."/>
            <person name="Neiman D."/>
            <person name="Pearson M."/>
            <person name="Roberts A."/>
            <person name="Saif S."/>
            <person name="Shea T."/>
            <person name="Shenoy N."/>
            <person name="Sisk P."/>
            <person name="Stolte C."/>
            <person name="Sykes S."/>
            <person name="White J."/>
            <person name="Yandava C."/>
            <person name="Haas B."/>
            <person name="Nusbaum C."/>
            <person name="Birren B."/>
        </authorList>
    </citation>
    <scope>NUCLEOTIDE SEQUENCE [LARGE SCALE GENOMIC DNA]</scope>
    <source>
        <strain evidence="2">ATCC 50818</strain>
    </source>
</reference>
<name>F2UEI9_SALR5</name>
<dbReference type="RefSeq" id="XP_004992683.1">
    <property type="nucleotide sequence ID" value="XM_004992626.1"/>
</dbReference>
<evidence type="ECO:0000313" key="2">
    <source>
        <dbReference type="EMBL" id="EGD75039.1"/>
    </source>
</evidence>
<dbReference type="KEGG" id="sre:PTSG_12564"/>
<sequence length="101" mass="10652">MAFLSTASPAGPHPATNGADAQSTTLGIKGDPRVSGRVAWLLTTRISDGVPTSHNDQPQRPATTTSHNARCSLPPPVSPHPEHTPQPTLLTRSDRLWACSP</sequence>
<protein>
    <submittedName>
        <fullName evidence="2">Uncharacterized protein</fullName>
    </submittedName>
</protein>
<feature type="region of interest" description="Disordered" evidence="1">
    <location>
        <begin position="1"/>
        <end position="33"/>
    </location>
</feature>
<evidence type="ECO:0000313" key="3">
    <source>
        <dbReference type="Proteomes" id="UP000007799"/>
    </source>
</evidence>
<organism evidence="3">
    <name type="scientific">Salpingoeca rosetta (strain ATCC 50818 / BSB-021)</name>
    <dbReference type="NCBI Taxonomy" id="946362"/>
    <lineage>
        <taxon>Eukaryota</taxon>
        <taxon>Choanoflagellata</taxon>
        <taxon>Craspedida</taxon>
        <taxon>Salpingoecidae</taxon>
        <taxon>Salpingoeca</taxon>
    </lineage>
</organism>
<keyword evidence="3" id="KW-1185">Reference proteome</keyword>
<dbReference type="GeneID" id="16073254"/>
<gene>
    <name evidence="2" type="ORF">PTSG_12564</name>
</gene>
<proteinExistence type="predicted"/>
<dbReference type="EMBL" id="GL832970">
    <property type="protein sequence ID" value="EGD75039.1"/>
    <property type="molecule type" value="Genomic_DNA"/>
</dbReference>
<dbReference type="InParanoid" id="F2UEI9"/>
<accession>F2UEI9</accession>
<feature type="region of interest" description="Disordered" evidence="1">
    <location>
        <begin position="45"/>
        <end position="101"/>
    </location>
</feature>
<feature type="compositionally biased region" description="Polar residues" evidence="1">
    <location>
        <begin position="45"/>
        <end position="69"/>
    </location>
</feature>
<evidence type="ECO:0000256" key="1">
    <source>
        <dbReference type="SAM" id="MobiDB-lite"/>
    </source>
</evidence>
<dbReference type="Proteomes" id="UP000007799">
    <property type="component" value="Unassembled WGS sequence"/>
</dbReference>